<dbReference type="GO" id="GO:0030234">
    <property type="term" value="F:enzyme regulator activity"/>
    <property type="evidence" value="ECO:0007669"/>
    <property type="project" value="TreeGrafter"/>
</dbReference>
<keyword evidence="1" id="KW-0677">Repeat</keyword>
<dbReference type="OMA" id="PRDNDVH"/>
<organism evidence="3 4">
    <name type="scientific">Emiliania huxleyi (strain CCMP1516)</name>
    <dbReference type="NCBI Taxonomy" id="280463"/>
    <lineage>
        <taxon>Eukaryota</taxon>
        <taxon>Haptista</taxon>
        <taxon>Haptophyta</taxon>
        <taxon>Prymnesiophyceae</taxon>
        <taxon>Isochrysidales</taxon>
        <taxon>Noelaerhabdaceae</taxon>
        <taxon>Emiliania</taxon>
    </lineage>
</organism>
<proteinExistence type="predicted"/>
<keyword evidence="4" id="KW-1185">Reference proteome</keyword>
<dbReference type="KEGG" id="ehx:EMIHUDRAFT_65119"/>
<evidence type="ECO:0000313" key="3">
    <source>
        <dbReference type="EnsemblProtists" id="EOD22144"/>
    </source>
</evidence>
<accession>A0A0D3JF59</accession>
<dbReference type="Gene3D" id="2.120.10.80">
    <property type="entry name" value="Kelch-type beta propeller"/>
    <property type="match status" value="2"/>
</dbReference>
<reference evidence="3" key="2">
    <citation type="submission" date="2024-10" db="UniProtKB">
        <authorList>
            <consortium name="EnsemblProtists"/>
        </authorList>
    </citation>
    <scope>IDENTIFICATION</scope>
</reference>
<dbReference type="InterPro" id="IPR015915">
    <property type="entry name" value="Kelch-typ_b-propeller"/>
</dbReference>
<evidence type="ECO:0000256" key="1">
    <source>
        <dbReference type="ARBA" id="ARBA00022737"/>
    </source>
</evidence>
<evidence type="ECO:0000313" key="4">
    <source>
        <dbReference type="Proteomes" id="UP000013827"/>
    </source>
</evidence>
<name>A0A0D3JF59_EMIH1</name>
<dbReference type="GeneID" id="17267691"/>
<dbReference type="GO" id="GO:0005829">
    <property type="term" value="C:cytosol"/>
    <property type="evidence" value="ECO:0007669"/>
    <property type="project" value="TreeGrafter"/>
</dbReference>
<dbReference type="Pfam" id="PF24681">
    <property type="entry name" value="Kelch_KLHDC2_KLHL20_DRC7"/>
    <property type="match status" value="1"/>
</dbReference>
<dbReference type="AlphaFoldDB" id="A0A0D3JF59"/>
<evidence type="ECO:0008006" key="5">
    <source>
        <dbReference type="Google" id="ProtNLM"/>
    </source>
</evidence>
<dbReference type="eggNOG" id="KOG0379">
    <property type="taxonomic scope" value="Eukaryota"/>
</dbReference>
<dbReference type="PANTHER" id="PTHR47435:SF4">
    <property type="entry name" value="KELCH REPEAT PROTEIN (AFU_ORTHOLOGUE AFUA_5G12780)"/>
    <property type="match status" value="1"/>
</dbReference>
<dbReference type="GO" id="GO:0019760">
    <property type="term" value="P:glucosinolate metabolic process"/>
    <property type="evidence" value="ECO:0007669"/>
    <property type="project" value="UniProtKB-ARBA"/>
</dbReference>
<protein>
    <recommendedName>
        <fullName evidence="5">N-acetylneuraminate epimerase</fullName>
    </recommendedName>
</protein>
<reference evidence="4" key="1">
    <citation type="journal article" date="2013" name="Nature">
        <title>Pan genome of the phytoplankton Emiliania underpins its global distribution.</title>
        <authorList>
            <person name="Read B.A."/>
            <person name="Kegel J."/>
            <person name="Klute M.J."/>
            <person name="Kuo A."/>
            <person name="Lefebvre S.C."/>
            <person name="Maumus F."/>
            <person name="Mayer C."/>
            <person name="Miller J."/>
            <person name="Monier A."/>
            <person name="Salamov A."/>
            <person name="Young J."/>
            <person name="Aguilar M."/>
            <person name="Claverie J.M."/>
            <person name="Frickenhaus S."/>
            <person name="Gonzalez K."/>
            <person name="Herman E.K."/>
            <person name="Lin Y.C."/>
            <person name="Napier J."/>
            <person name="Ogata H."/>
            <person name="Sarno A.F."/>
            <person name="Shmutz J."/>
            <person name="Schroeder D."/>
            <person name="de Vargas C."/>
            <person name="Verret F."/>
            <person name="von Dassow P."/>
            <person name="Valentin K."/>
            <person name="Van de Peer Y."/>
            <person name="Wheeler G."/>
            <person name="Dacks J.B."/>
            <person name="Delwiche C.F."/>
            <person name="Dyhrman S.T."/>
            <person name="Glockner G."/>
            <person name="John U."/>
            <person name="Richards T."/>
            <person name="Worden A.Z."/>
            <person name="Zhang X."/>
            <person name="Grigoriev I.V."/>
            <person name="Allen A.E."/>
            <person name="Bidle K."/>
            <person name="Borodovsky M."/>
            <person name="Bowler C."/>
            <person name="Brownlee C."/>
            <person name="Cock J.M."/>
            <person name="Elias M."/>
            <person name="Gladyshev V.N."/>
            <person name="Groth M."/>
            <person name="Guda C."/>
            <person name="Hadaegh A."/>
            <person name="Iglesias-Rodriguez M.D."/>
            <person name="Jenkins J."/>
            <person name="Jones B.M."/>
            <person name="Lawson T."/>
            <person name="Leese F."/>
            <person name="Lindquist E."/>
            <person name="Lobanov A."/>
            <person name="Lomsadze A."/>
            <person name="Malik S.B."/>
            <person name="Marsh M.E."/>
            <person name="Mackinder L."/>
            <person name="Mock T."/>
            <person name="Mueller-Roeber B."/>
            <person name="Pagarete A."/>
            <person name="Parker M."/>
            <person name="Probert I."/>
            <person name="Quesneville H."/>
            <person name="Raines C."/>
            <person name="Rensing S.A."/>
            <person name="Riano-Pachon D.M."/>
            <person name="Richier S."/>
            <person name="Rokitta S."/>
            <person name="Shiraiwa Y."/>
            <person name="Soanes D.M."/>
            <person name="van der Giezen M."/>
            <person name="Wahlund T.M."/>
            <person name="Williams B."/>
            <person name="Wilson W."/>
            <person name="Wolfe G."/>
            <person name="Wurch L.L."/>
        </authorList>
    </citation>
    <scope>NUCLEOTIDE SEQUENCE</scope>
</reference>
<dbReference type="PaxDb" id="2903-EOD22144"/>
<sequence>MSRAARLTARWTRLSLDNAPLARSSHGLSSIGGAAYLFGGEATARTAIDSVVHRLDLQAGAWTELQPSGSAAPLPRIGHAQCAASGQLIVFGGRTSVSMGEGDLNDLWSFDPEAVAWTPLEAASGEPPSARSFHRAAAVGDRVYVFGGCDASGRRADLHEFDLSSRRWTELAPPADLGGYPGRGGATLEAAADGSALLAVAGFAGHETNDVVRFDVARRVWERAPSEWLRPRSVCASFSFAPVSGPAVVVFGGEVSPSDKGHEGAGGFASDLVGIDAGGQPIEVVVDGASTPPPRGWGAGTAIAADQGVLFGGLSGDDAAPVRLGDAWHLEVA</sequence>
<dbReference type="STRING" id="2903.R1EMP1"/>
<dbReference type="HOGENOM" id="CLU_030461_0_0_1"/>
<evidence type="ECO:0000256" key="2">
    <source>
        <dbReference type="ARBA" id="ARBA00023004"/>
    </source>
</evidence>
<dbReference type="SUPFAM" id="SSF117281">
    <property type="entry name" value="Kelch motif"/>
    <property type="match status" value="1"/>
</dbReference>
<dbReference type="PANTHER" id="PTHR47435">
    <property type="entry name" value="KELCH REPEAT PROTEIN (AFU_ORTHOLOGUE AFUA_5G12780)"/>
    <property type="match status" value="1"/>
</dbReference>
<dbReference type="RefSeq" id="XP_005774573.1">
    <property type="nucleotide sequence ID" value="XM_005774516.1"/>
</dbReference>
<keyword evidence="2" id="KW-0408">Iron</keyword>
<dbReference type="Proteomes" id="UP000013827">
    <property type="component" value="Unassembled WGS sequence"/>
</dbReference>
<dbReference type="EnsemblProtists" id="EOD22144">
    <property type="protein sequence ID" value="EOD22144"/>
    <property type="gene ID" value="EMIHUDRAFT_65119"/>
</dbReference>